<evidence type="ECO:0000313" key="2">
    <source>
        <dbReference type="EMBL" id="EEF62007.1"/>
    </source>
</evidence>
<sequence>MNIFTTDHPLSPEPVRPNPRNRRRLLFLLISYPVYLILVGPFWALDGRHHLDFIPERIRFACYLPTFPIWFIPHVRGRYADYMDWWYLDPNSADRETGWD</sequence>
<feature type="transmembrane region" description="Helical" evidence="1">
    <location>
        <begin position="25"/>
        <end position="45"/>
    </location>
</feature>
<evidence type="ECO:0000256" key="1">
    <source>
        <dbReference type="SAM" id="Phobius"/>
    </source>
</evidence>
<comment type="caution">
    <text evidence="2">The sequence shown here is derived from an EMBL/GenBank/DDBJ whole genome shotgun (WGS) entry which is preliminary data.</text>
</comment>
<gene>
    <name evidence="2" type="ORF">Cflav_PD6282</name>
</gene>
<protein>
    <submittedName>
        <fullName evidence="2">Uncharacterized protein</fullName>
    </submittedName>
</protein>
<dbReference type="EMBL" id="ABOX02000006">
    <property type="protein sequence ID" value="EEF62007.1"/>
    <property type="molecule type" value="Genomic_DNA"/>
</dbReference>
<keyword evidence="1" id="KW-1133">Transmembrane helix</keyword>
<dbReference type="Proteomes" id="UP000003688">
    <property type="component" value="Unassembled WGS sequence"/>
</dbReference>
<name>B9XD61_PEDPL</name>
<proteinExistence type="predicted"/>
<keyword evidence="3" id="KW-1185">Reference proteome</keyword>
<keyword evidence="1" id="KW-0472">Membrane</keyword>
<dbReference type="STRING" id="320771.Cflav_PD6282"/>
<keyword evidence="1" id="KW-0812">Transmembrane</keyword>
<accession>B9XD61</accession>
<organism evidence="2 3">
    <name type="scientific">Pedosphaera parvula (strain Ellin514)</name>
    <dbReference type="NCBI Taxonomy" id="320771"/>
    <lineage>
        <taxon>Bacteria</taxon>
        <taxon>Pseudomonadati</taxon>
        <taxon>Verrucomicrobiota</taxon>
        <taxon>Pedosphaerae</taxon>
        <taxon>Pedosphaerales</taxon>
        <taxon>Pedosphaeraceae</taxon>
        <taxon>Pedosphaera</taxon>
    </lineage>
</organism>
<reference evidence="2 3" key="1">
    <citation type="journal article" date="2011" name="J. Bacteriol.">
        <title>Genome sequence of 'Pedosphaera parvula' Ellin514, an aerobic Verrucomicrobial isolate from pasture soil.</title>
        <authorList>
            <person name="Kant R."/>
            <person name="van Passel M.W."/>
            <person name="Sangwan P."/>
            <person name="Palva A."/>
            <person name="Lucas S."/>
            <person name="Copeland A."/>
            <person name="Lapidus A."/>
            <person name="Glavina Del Rio T."/>
            <person name="Dalin E."/>
            <person name="Tice H."/>
            <person name="Bruce D."/>
            <person name="Goodwin L."/>
            <person name="Pitluck S."/>
            <person name="Chertkov O."/>
            <person name="Larimer F.W."/>
            <person name="Land M.L."/>
            <person name="Hauser L."/>
            <person name="Brettin T.S."/>
            <person name="Detter J.C."/>
            <person name="Han S."/>
            <person name="de Vos W.M."/>
            <person name="Janssen P.H."/>
            <person name="Smidt H."/>
        </authorList>
    </citation>
    <scope>NUCLEOTIDE SEQUENCE [LARGE SCALE GENOMIC DNA]</scope>
    <source>
        <strain evidence="2 3">Ellin514</strain>
    </source>
</reference>
<evidence type="ECO:0000313" key="3">
    <source>
        <dbReference type="Proteomes" id="UP000003688"/>
    </source>
</evidence>
<dbReference type="AlphaFoldDB" id="B9XD61"/>